<reference evidence="7" key="1">
    <citation type="submission" date="2016-12" db="EMBL/GenBank/DDBJ databases">
        <title>An insight into the sialome and mialome of the sand fly, Nyssomyia neivai.</title>
        <authorList>
            <person name="Sebastian V."/>
            <person name="Goulart T.M."/>
            <person name="Oliveira W."/>
            <person name="Calvo E."/>
            <person name="Oliveira L.F."/>
            <person name="Pinto M.C."/>
            <person name="Rosselino A.M."/>
            <person name="Ribeiro J.M."/>
        </authorList>
    </citation>
    <scope>NUCLEOTIDE SEQUENCE</scope>
</reference>
<dbReference type="SUPFAM" id="SSF46565">
    <property type="entry name" value="Chaperone J-domain"/>
    <property type="match status" value="1"/>
</dbReference>
<evidence type="ECO:0000256" key="2">
    <source>
        <dbReference type="ARBA" id="ARBA00022692"/>
    </source>
</evidence>
<keyword evidence="2 5" id="KW-0812">Transmembrane</keyword>
<feature type="domain" description="J" evidence="6">
    <location>
        <begin position="89"/>
        <end position="153"/>
    </location>
</feature>
<dbReference type="AlphaFoldDB" id="A0A1L8DU48"/>
<proteinExistence type="predicted"/>
<dbReference type="SMART" id="SM00271">
    <property type="entry name" value="DnaJ"/>
    <property type="match status" value="1"/>
</dbReference>
<accession>A0A1L8DU48</accession>
<dbReference type="InterPro" id="IPR015399">
    <property type="entry name" value="DUF1977_DnaJ-like"/>
</dbReference>
<dbReference type="PANTHER" id="PTHR43908">
    <property type="entry name" value="AT29763P-RELATED"/>
    <property type="match status" value="1"/>
</dbReference>
<evidence type="ECO:0000256" key="4">
    <source>
        <dbReference type="ARBA" id="ARBA00023136"/>
    </source>
</evidence>
<keyword evidence="4 5" id="KW-0472">Membrane</keyword>
<evidence type="ECO:0000256" key="5">
    <source>
        <dbReference type="SAM" id="Phobius"/>
    </source>
</evidence>
<comment type="subcellular location">
    <subcellularLocation>
        <location evidence="1">Membrane</location>
        <topology evidence="1">Single-pass membrane protein</topology>
    </subcellularLocation>
</comment>
<protein>
    <submittedName>
        <fullName evidence="7">Putative dnaj molecular chaperone similarity domain protein</fullName>
    </submittedName>
</protein>
<organism evidence="7">
    <name type="scientific">Nyssomyia neivai</name>
    <dbReference type="NCBI Taxonomy" id="330878"/>
    <lineage>
        <taxon>Eukaryota</taxon>
        <taxon>Metazoa</taxon>
        <taxon>Ecdysozoa</taxon>
        <taxon>Arthropoda</taxon>
        <taxon>Hexapoda</taxon>
        <taxon>Insecta</taxon>
        <taxon>Pterygota</taxon>
        <taxon>Neoptera</taxon>
        <taxon>Endopterygota</taxon>
        <taxon>Diptera</taxon>
        <taxon>Nematocera</taxon>
        <taxon>Psychodoidea</taxon>
        <taxon>Psychodidae</taxon>
        <taxon>Nyssomyia</taxon>
    </lineage>
</organism>
<dbReference type="Pfam" id="PF00226">
    <property type="entry name" value="DnaJ"/>
    <property type="match status" value="1"/>
</dbReference>
<dbReference type="GO" id="GO:0030544">
    <property type="term" value="F:Hsp70 protein binding"/>
    <property type="evidence" value="ECO:0007669"/>
    <property type="project" value="TreeGrafter"/>
</dbReference>
<name>A0A1L8DU48_9DIPT</name>
<keyword evidence="3 5" id="KW-1133">Transmembrane helix</keyword>
<evidence type="ECO:0000256" key="3">
    <source>
        <dbReference type="ARBA" id="ARBA00022989"/>
    </source>
</evidence>
<dbReference type="PANTHER" id="PTHR43908:SF3">
    <property type="entry name" value="AT29763P-RELATED"/>
    <property type="match status" value="1"/>
</dbReference>
<dbReference type="InterPro" id="IPR036869">
    <property type="entry name" value="J_dom_sf"/>
</dbReference>
<feature type="transmembrane region" description="Helical" evidence="5">
    <location>
        <begin position="213"/>
        <end position="231"/>
    </location>
</feature>
<evidence type="ECO:0000259" key="6">
    <source>
        <dbReference type="PROSITE" id="PS50076"/>
    </source>
</evidence>
<dbReference type="Gene3D" id="1.10.287.110">
    <property type="entry name" value="DnaJ domain"/>
    <property type="match status" value="1"/>
</dbReference>
<dbReference type="GO" id="GO:0071218">
    <property type="term" value="P:cellular response to misfolded protein"/>
    <property type="evidence" value="ECO:0007669"/>
    <property type="project" value="TreeGrafter"/>
</dbReference>
<dbReference type="EMBL" id="GFDF01004289">
    <property type="protein sequence ID" value="JAV09795.1"/>
    <property type="molecule type" value="Transcribed_RNA"/>
</dbReference>
<dbReference type="Pfam" id="PF09320">
    <property type="entry name" value="DUF1977"/>
    <property type="match status" value="1"/>
</dbReference>
<dbReference type="InterPro" id="IPR001623">
    <property type="entry name" value="DnaJ_domain"/>
</dbReference>
<dbReference type="FunFam" id="1.10.287.110:FF:000070">
    <property type="entry name" value="Endoplasmic reticulum protein, putative"/>
    <property type="match status" value="1"/>
</dbReference>
<dbReference type="GO" id="GO:0005789">
    <property type="term" value="C:endoplasmic reticulum membrane"/>
    <property type="evidence" value="ECO:0007669"/>
    <property type="project" value="TreeGrafter"/>
</dbReference>
<dbReference type="InterPro" id="IPR051100">
    <property type="entry name" value="DnaJ_subfamily_B/C"/>
</dbReference>
<dbReference type="CDD" id="cd06257">
    <property type="entry name" value="DnaJ"/>
    <property type="match status" value="1"/>
</dbReference>
<evidence type="ECO:0000313" key="7">
    <source>
        <dbReference type="EMBL" id="JAV09795.1"/>
    </source>
</evidence>
<dbReference type="PRINTS" id="PR00625">
    <property type="entry name" value="JDOMAIN"/>
</dbReference>
<sequence>MEGNRDEAKRCIDIAYKYLRAGDLDRARKFLVKAEKLYPSVQGQKLLDEIKALKEEGAAAHEEDPPSQDEEKYTQEQVDLVKRVKKCKTFYEMLGVTKDTTETEIRKAYKKLALQLHPDKNRAPGAAEAFKAVGNAVAVLTDAEKRKSYDLFGGEVPSRNTRHRHHNQDYYRQFESDATAEELFNMFFGDGFTHSNHRRFRNHHHHENNQPSLAFGLILILVVISLMSTFLQSDPIYSLQPSTKYSVTKKTTGLGIPYYVKRTFEEEYSGSLARLELSVEEEYLIGMKKLCMRERHYRDAMMSRAQHFGNKEQLAQAQSLKTPSCDELYRIGKFTLGNF</sequence>
<dbReference type="PROSITE" id="PS50076">
    <property type="entry name" value="DNAJ_2"/>
    <property type="match status" value="1"/>
</dbReference>
<evidence type="ECO:0000256" key="1">
    <source>
        <dbReference type="ARBA" id="ARBA00004167"/>
    </source>
</evidence>